<name>A0A1C5GAP5_MICEH</name>
<evidence type="ECO:0000313" key="1">
    <source>
        <dbReference type="EMBL" id="SCG16622.1"/>
    </source>
</evidence>
<evidence type="ECO:0000313" key="2">
    <source>
        <dbReference type="Proteomes" id="UP000198251"/>
    </source>
</evidence>
<accession>A0A1C5GAP5</accession>
<dbReference type="AlphaFoldDB" id="A0A1C5GAP5"/>
<protein>
    <recommendedName>
        <fullName evidence="3">CU044_5270 family protein</fullName>
    </recommendedName>
</protein>
<gene>
    <name evidence="1" type="ORF">GA0070610_2894</name>
</gene>
<dbReference type="GeneID" id="95802682"/>
<keyword evidence="2" id="KW-1185">Reference proteome</keyword>
<sequence>MSEPTAPQVPAMSALRRQALRHHLMNEIERPARRPRRMLVLAPAAGVLAVAVAAGAIAQPWAPDSAPLIVTVEQGDRSGATLLLNRMAAAAADTPDPTSGEGEYVYIRSRGAFAELGDGPARLQPVHEREIWIPRNERGDGLLRQPFLNVPIIGVIPERETLTDVTPNAALVDLPSNPDALLEKLYRERDERGRGNSRDGAAFTAIGDILRESLVPPQTTVALYQAAAKIPGVEVVRGVTDAAGRRGVAVAHTERSQRKEWIFDEQTYEYLGERSYLVADTADGPAGTVLGTTAVLQRAVVSNLGQRPER</sequence>
<dbReference type="EMBL" id="LT607733">
    <property type="protein sequence ID" value="SCG16622.1"/>
    <property type="molecule type" value="Genomic_DNA"/>
</dbReference>
<evidence type="ECO:0008006" key="3">
    <source>
        <dbReference type="Google" id="ProtNLM"/>
    </source>
</evidence>
<reference evidence="1 2" key="1">
    <citation type="submission" date="2016-06" db="EMBL/GenBank/DDBJ databases">
        <authorList>
            <person name="Kjaerup R.B."/>
            <person name="Dalgaard T.S."/>
            <person name="Juul-Madsen H.R."/>
        </authorList>
    </citation>
    <scope>NUCLEOTIDE SEQUENCE [LARGE SCALE GENOMIC DNA]</scope>
    <source>
        <strain evidence="1 2">DSM 43913</strain>
    </source>
</reference>
<dbReference type="RefSeq" id="WP_089000489.1">
    <property type="nucleotide sequence ID" value="NZ_LT607733.1"/>
</dbReference>
<dbReference type="InterPro" id="IPR047789">
    <property type="entry name" value="CU044_5270-like"/>
</dbReference>
<dbReference type="Proteomes" id="UP000198251">
    <property type="component" value="Chromosome I"/>
</dbReference>
<proteinExistence type="predicted"/>
<dbReference type="NCBIfam" id="NF038083">
    <property type="entry name" value="CU044_5270_fam"/>
    <property type="match status" value="1"/>
</dbReference>
<organism evidence="1 2">
    <name type="scientific">Micromonospora echinofusca</name>
    <dbReference type="NCBI Taxonomy" id="47858"/>
    <lineage>
        <taxon>Bacteria</taxon>
        <taxon>Bacillati</taxon>
        <taxon>Actinomycetota</taxon>
        <taxon>Actinomycetes</taxon>
        <taxon>Micromonosporales</taxon>
        <taxon>Micromonosporaceae</taxon>
        <taxon>Micromonospora</taxon>
    </lineage>
</organism>